<evidence type="ECO:0000313" key="5">
    <source>
        <dbReference type="EMBL" id="GAX59197.1"/>
    </source>
</evidence>
<dbReference type="Pfam" id="PF00535">
    <property type="entry name" value="Glycos_transf_2"/>
    <property type="match status" value="1"/>
</dbReference>
<keyword evidence="3 5" id="KW-0808">Transferase</keyword>
<evidence type="ECO:0000256" key="3">
    <source>
        <dbReference type="ARBA" id="ARBA00022679"/>
    </source>
</evidence>
<evidence type="ECO:0000256" key="1">
    <source>
        <dbReference type="ARBA" id="ARBA00006739"/>
    </source>
</evidence>
<dbReference type="RefSeq" id="WP_096892335.1">
    <property type="nucleotide sequence ID" value="NZ_BAOS01000001.1"/>
</dbReference>
<evidence type="ECO:0000256" key="2">
    <source>
        <dbReference type="ARBA" id="ARBA00022676"/>
    </source>
</evidence>
<protein>
    <submittedName>
        <fullName evidence="5">Dolichol-phosphate mannosyltransferase</fullName>
    </submittedName>
</protein>
<dbReference type="AlphaFoldDB" id="A0A286TTI7"/>
<proteinExistence type="inferred from homology"/>
<evidence type="ECO:0000259" key="4">
    <source>
        <dbReference type="Pfam" id="PF00535"/>
    </source>
</evidence>
<dbReference type="PANTHER" id="PTHR43398">
    <property type="entry name" value="DOLICHOL-PHOSPHATE MANNOSYLTRANSFERASE SUBUNIT 1"/>
    <property type="match status" value="1"/>
</dbReference>
<dbReference type="PANTHER" id="PTHR43398:SF1">
    <property type="entry name" value="DOLICHOL-PHOSPHATE MANNOSYLTRANSFERASE SUBUNIT 1"/>
    <property type="match status" value="1"/>
</dbReference>
<accession>A0A286TTI7</accession>
<comment type="similarity">
    <text evidence="1">Belongs to the glycosyltransferase 2 family.</text>
</comment>
<dbReference type="InterPro" id="IPR029044">
    <property type="entry name" value="Nucleotide-diphossugar_trans"/>
</dbReference>
<dbReference type="OrthoDB" id="9810303at2"/>
<comment type="caution">
    <text evidence="5">The sequence shown here is derived from an EMBL/GenBank/DDBJ whole genome shotgun (WGS) entry which is preliminary data.</text>
</comment>
<organism evidence="5 6">
    <name type="scientific">Candidatus Scalindua japonica</name>
    <dbReference type="NCBI Taxonomy" id="1284222"/>
    <lineage>
        <taxon>Bacteria</taxon>
        <taxon>Pseudomonadati</taxon>
        <taxon>Planctomycetota</taxon>
        <taxon>Candidatus Brocadiia</taxon>
        <taxon>Candidatus Brocadiales</taxon>
        <taxon>Candidatus Scalinduaceae</taxon>
        <taxon>Candidatus Scalindua</taxon>
    </lineage>
</organism>
<dbReference type="Gene3D" id="3.90.550.10">
    <property type="entry name" value="Spore Coat Polysaccharide Biosynthesis Protein SpsA, Chain A"/>
    <property type="match status" value="1"/>
</dbReference>
<dbReference type="InterPro" id="IPR001173">
    <property type="entry name" value="Glyco_trans_2-like"/>
</dbReference>
<feature type="domain" description="Glycosyltransferase 2-like" evidence="4">
    <location>
        <begin position="5"/>
        <end position="150"/>
    </location>
</feature>
<keyword evidence="2 5" id="KW-0328">Glycosyltransferase</keyword>
<dbReference type="InterPro" id="IPR039528">
    <property type="entry name" value="DPM1-like"/>
</dbReference>
<dbReference type="CDD" id="cd06442">
    <property type="entry name" value="DPM1_like"/>
    <property type="match status" value="1"/>
</dbReference>
<dbReference type="FunFam" id="3.90.550.10:FF:000122">
    <property type="entry name" value="Dolichol-phosphate mannosyltransferase subunit 1"/>
    <property type="match status" value="1"/>
</dbReference>
<dbReference type="GO" id="GO:0004582">
    <property type="term" value="F:dolichyl-phosphate beta-D-mannosyltransferase activity"/>
    <property type="evidence" value="ECO:0007669"/>
    <property type="project" value="InterPro"/>
</dbReference>
<dbReference type="Proteomes" id="UP000218542">
    <property type="component" value="Unassembled WGS sequence"/>
</dbReference>
<name>A0A286TTI7_9BACT</name>
<dbReference type="GO" id="GO:0016020">
    <property type="term" value="C:membrane"/>
    <property type="evidence" value="ECO:0007669"/>
    <property type="project" value="GOC"/>
</dbReference>
<sequence>METVIVIPTYNEEENIKKLLAEIFSLNMDIDVVVVDDSSPDKTADIVEQLKMSNQRIHLIRRNRQKSFAASYQDGFEYAQSMRPKYIFQMDADLSHPSKFIPDFLKNIAGNDLIIGSRYIKGIRVINWSIKRLAMSLFANRYIKYVLSLPFEDCTSGFRCWDARALSNICMNHMSSNGYAFLVEMVYIAHKNKYTIKEIPIVFVERNFGVSKMSFNLIIESTLLPWKLLLKNIIRRQK</sequence>
<evidence type="ECO:0000313" key="6">
    <source>
        <dbReference type="Proteomes" id="UP000218542"/>
    </source>
</evidence>
<gene>
    <name evidence="5" type="ORF">SCALIN_C01_0128</name>
</gene>
<keyword evidence="6" id="KW-1185">Reference proteome</keyword>
<reference evidence="6" key="1">
    <citation type="journal article" date="2017" name="Environ. Microbiol. Rep.">
        <title>Genetic Diversity of Marine Anaerobic Ammonium-Oxidizing Bacteria as Revealed by Genomic and Proteomic Analyses of 'Candidatus Scalindua japonica'.</title>
        <authorList>
            <person name="Oshiki M."/>
            <person name="Mizuto K."/>
            <person name="Kimura Z."/>
            <person name="Kindaichi T."/>
            <person name="Satoh H."/>
            <person name="Okabe S."/>
        </authorList>
    </citation>
    <scope>NUCLEOTIDE SEQUENCE [LARGE SCALE GENOMIC DNA]</scope>
    <source>
        <strain evidence="6">husup-a2</strain>
    </source>
</reference>
<dbReference type="EMBL" id="BAOS01000001">
    <property type="protein sequence ID" value="GAX59197.1"/>
    <property type="molecule type" value="Genomic_DNA"/>
</dbReference>
<dbReference type="GO" id="GO:0009247">
    <property type="term" value="P:glycolipid biosynthetic process"/>
    <property type="evidence" value="ECO:0007669"/>
    <property type="project" value="TreeGrafter"/>
</dbReference>
<dbReference type="SUPFAM" id="SSF53448">
    <property type="entry name" value="Nucleotide-diphospho-sugar transferases"/>
    <property type="match status" value="1"/>
</dbReference>